<proteinExistence type="predicted"/>
<reference evidence="1" key="1">
    <citation type="submission" date="2022-11" db="EMBL/GenBank/DDBJ databases">
        <title>Centuries of genome instability and evolution in soft-shell clam transmissible cancer (bioRxiv).</title>
        <authorList>
            <person name="Hart S.F.M."/>
            <person name="Yonemitsu M.A."/>
            <person name="Giersch R.M."/>
            <person name="Beal B.F."/>
            <person name="Arriagada G."/>
            <person name="Davis B.W."/>
            <person name="Ostrander E.A."/>
            <person name="Goff S.P."/>
            <person name="Metzger M.J."/>
        </authorList>
    </citation>
    <scope>NUCLEOTIDE SEQUENCE</scope>
    <source>
        <strain evidence="1">MELC-2E11</strain>
        <tissue evidence="1">Siphon/mantle</tissue>
    </source>
</reference>
<dbReference type="EMBL" id="CP111018">
    <property type="protein sequence ID" value="WAR10391.1"/>
    <property type="molecule type" value="Genomic_DNA"/>
</dbReference>
<accession>A0ABY7ET84</accession>
<dbReference type="Proteomes" id="UP001164746">
    <property type="component" value="Chromosome 7"/>
</dbReference>
<sequence>MGSFLESIQTRLQMPHQSVPRSRFWSSPKYFVPNVEWGVCAVGSHGDNYRNMGTQNLRKEPEKSADMQVDSPFGVVTRGQAKEPLGIHCPLALWGIRWMVGITIARHDSVSDSLSSPPALQPQGKRQVWSLCSGGGTRYNVCGSSYHLHSPVVWDTVCVSVRWESMTGVSVMEIVPLDFCSFFNNRAPSPQVNLRNCTWFKKSSCCTQEEIDATFGTVKPLPGSTPGCQ</sequence>
<organism evidence="1 2">
    <name type="scientific">Mya arenaria</name>
    <name type="common">Soft-shell clam</name>
    <dbReference type="NCBI Taxonomy" id="6604"/>
    <lineage>
        <taxon>Eukaryota</taxon>
        <taxon>Metazoa</taxon>
        <taxon>Spiralia</taxon>
        <taxon>Lophotrochozoa</taxon>
        <taxon>Mollusca</taxon>
        <taxon>Bivalvia</taxon>
        <taxon>Autobranchia</taxon>
        <taxon>Heteroconchia</taxon>
        <taxon>Euheterodonta</taxon>
        <taxon>Imparidentia</taxon>
        <taxon>Neoheterodontei</taxon>
        <taxon>Myida</taxon>
        <taxon>Myoidea</taxon>
        <taxon>Myidae</taxon>
        <taxon>Mya</taxon>
    </lineage>
</organism>
<feature type="non-terminal residue" evidence="1">
    <location>
        <position position="229"/>
    </location>
</feature>
<evidence type="ECO:0000313" key="2">
    <source>
        <dbReference type="Proteomes" id="UP001164746"/>
    </source>
</evidence>
<keyword evidence="2" id="KW-1185">Reference proteome</keyword>
<evidence type="ECO:0000313" key="1">
    <source>
        <dbReference type="EMBL" id="WAR10391.1"/>
    </source>
</evidence>
<protein>
    <submittedName>
        <fullName evidence="1">Uncharacterized protein</fullName>
    </submittedName>
</protein>
<gene>
    <name evidence="1" type="ORF">MAR_035467</name>
</gene>
<name>A0ABY7ET84_MYAAR</name>